<evidence type="ECO:0000256" key="1">
    <source>
        <dbReference type="SAM" id="SignalP"/>
    </source>
</evidence>
<evidence type="ECO:0000313" key="2">
    <source>
        <dbReference type="EMBL" id="MBD3322981.1"/>
    </source>
</evidence>
<evidence type="ECO:0008006" key="4">
    <source>
        <dbReference type="Google" id="ProtNLM"/>
    </source>
</evidence>
<comment type="caution">
    <text evidence="2">The sequence shown here is derived from an EMBL/GenBank/DDBJ whole genome shotgun (WGS) entry which is preliminary data.</text>
</comment>
<feature type="chain" id="PRO_5039019209" description="DUF4349 domain-containing protein" evidence="1">
    <location>
        <begin position="29"/>
        <end position="231"/>
    </location>
</feature>
<name>A0A9D5Q4J0_9BACT</name>
<reference evidence="2" key="1">
    <citation type="submission" date="2019-11" db="EMBL/GenBank/DDBJ databases">
        <title>Microbial mats filling the niche in hypersaline microbial mats.</title>
        <authorList>
            <person name="Wong H.L."/>
            <person name="Macleod F.I."/>
            <person name="White R.A. III"/>
            <person name="Burns B.P."/>
        </authorList>
    </citation>
    <scope>NUCLEOTIDE SEQUENCE</scope>
    <source>
        <strain evidence="2">Rbin_158</strain>
    </source>
</reference>
<sequence>MSKVWRTASLAIVSLLVVCQMPLSSTFAAPEPSKHTGEVLITVQYEGGAEFLARYQPRLTVSLLDDRDDLLTQIERLREASKGELEPLMRQYMYLAESLTQIALQQAPPQQKVQKQAQIADRFHRIEQKLSHVLTQYRTRIASLLRKHTLRTLPAKPLSAAPRRFKAIPPGRYRIYTVLRFATTTLTWFEPVQIQGGDRPNILLTRENMRNPDWTELNWWSFMNLDFSKHH</sequence>
<organism evidence="2 3">
    <name type="scientific">candidate division KSB3 bacterium</name>
    <dbReference type="NCBI Taxonomy" id="2044937"/>
    <lineage>
        <taxon>Bacteria</taxon>
        <taxon>candidate division KSB3</taxon>
    </lineage>
</organism>
<proteinExistence type="predicted"/>
<evidence type="ECO:0000313" key="3">
    <source>
        <dbReference type="Proteomes" id="UP000649604"/>
    </source>
</evidence>
<dbReference type="AlphaFoldDB" id="A0A9D5Q4J0"/>
<keyword evidence="1" id="KW-0732">Signal</keyword>
<dbReference type="EMBL" id="WJJP01000006">
    <property type="protein sequence ID" value="MBD3322981.1"/>
    <property type="molecule type" value="Genomic_DNA"/>
</dbReference>
<gene>
    <name evidence="2" type="ORF">GF339_00260</name>
</gene>
<protein>
    <recommendedName>
        <fullName evidence="4">DUF4349 domain-containing protein</fullName>
    </recommendedName>
</protein>
<accession>A0A9D5Q4J0</accession>
<feature type="signal peptide" evidence="1">
    <location>
        <begin position="1"/>
        <end position="28"/>
    </location>
</feature>
<dbReference type="Proteomes" id="UP000649604">
    <property type="component" value="Unassembled WGS sequence"/>
</dbReference>